<gene>
    <name evidence="1" type="ORF">V6N11_056075</name>
</gene>
<organism evidence="1 2">
    <name type="scientific">Hibiscus sabdariffa</name>
    <name type="common">roselle</name>
    <dbReference type="NCBI Taxonomy" id="183260"/>
    <lineage>
        <taxon>Eukaryota</taxon>
        <taxon>Viridiplantae</taxon>
        <taxon>Streptophyta</taxon>
        <taxon>Embryophyta</taxon>
        <taxon>Tracheophyta</taxon>
        <taxon>Spermatophyta</taxon>
        <taxon>Magnoliopsida</taxon>
        <taxon>eudicotyledons</taxon>
        <taxon>Gunneridae</taxon>
        <taxon>Pentapetalae</taxon>
        <taxon>rosids</taxon>
        <taxon>malvids</taxon>
        <taxon>Malvales</taxon>
        <taxon>Malvaceae</taxon>
        <taxon>Malvoideae</taxon>
        <taxon>Hibiscus</taxon>
    </lineage>
</organism>
<dbReference type="EMBL" id="JBBPBN010000009">
    <property type="protein sequence ID" value="KAK9031787.1"/>
    <property type="molecule type" value="Genomic_DNA"/>
</dbReference>
<name>A0ABR2T330_9ROSI</name>
<keyword evidence="2" id="KW-1185">Reference proteome</keyword>
<evidence type="ECO:0000313" key="1">
    <source>
        <dbReference type="EMBL" id="KAK9031787.1"/>
    </source>
</evidence>
<comment type="caution">
    <text evidence="1">The sequence shown here is derived from an EMBL/GenBank/DDBJ whole genome shotgun (WGS) entry which is preliminary data.</text>
</comment>
<accession>A0ABR2T330</accession>
<sequence>MSLPLLAASINGGWRLRWCFPSAIRGSCWQEQRGSETKDVQTRGFPLRRDGDIFGVSKGLGMVATLVLCNMEAGDDRHWVVEVGGV</sequence>
<protein>
    <submittedName>
        <fullName evidence="1">Uncharacterized protein</fullName>
    </submittedName>
</protein>
<proteinExistence type="predicted"/>
<dbReference type="Proteomes" id="UP001396334">
    <property type="component" value="Unassembled WGS sequence"/>
</dbReference>
<reference evidence="1 2" key="1">
    <citation type="journal article" date="2024" name="G3 (Bethesda)">
        <title>Genome assembly of Hibiscus sabdariffa L. provides insights into metabolisms of medicinal natural products.</title>
        <authorList>
            <person name="Kim T."/>
        </authorList>
    </citation>
    <scope>NUCLEOTIDE SEQUENCE [LARGE SCALE GENOMIC DNA]</scope>
    <source>
        <strain evidence="1">TK-2024</strain>
        <tissue evidence="1">Old leaves</tissue>
    </source>
</reference>
<evidence type="ECO:0000313" key="2">
    <source>
        <dbReference type="Proteomes" id="UP001396334"/>
    </source>
</evidence>